<sequence length="310" mass="34961">MDKPLGEMLAHFDSPPGLLLPRVADGAVQITKLNVIGERQRFGLRVLESGFNVLFADLDAIFLRSPAPILADGDIIGERIWGRPMSIVEQWGAAICTGFYFVRSTANTIAIFRKTHDKIVQKRAKQPRWQASDQWAINHAINDAEVKWHTPTPMKPMTDFSSKFVDATASWGYTKQHRTKFVVLPHLHVARSCPILANGTTPPPEDDKREQKKWKTWQHLLKHAYALHCFPPDSMPCPKQKHGEKGCDKSVIMGSAVHIHGEVVFDQRQGLWFMKVGWEAAIKQPHTTDFFAWLRSQHNGAKPGEAPPQA</sequence>
<evidence type="ECO:0000259" key="1">
    <source>
        <dbReference type="Pfam" id="PF03407"/>
    </source>
</evidence>
<dbReference type="EMBL" id="HBGU01063497">
    <property type="protein sequence ID" value="CAD9521468.1"/>
    <property type="molecule type" value="Transcribed_RNA"/>
</dbReference>
<dbReference type="PANTHER" id="PTHR47032:SF1">
    <property type="entry name" value="UDP-D-XYLOSE:L-FUCOSE ALPHA-1,3-D-XYLOSYLTRANSFERASE-RELATED"/>
    <property type="match status" value="1"/>
</dbReference>
<dbReference type="GO" id="GO:0005794">
    <property type="term" value="C:Golgi apparatus"/>
    <property type="evidence" value="ECO:0007669"/>
    <property type="project" value="TreeGrafter"/>
</dbReference>
<dbReference type="Pfam" id="PF03407">
    <property type="entry name" value="Nucleotid_trans"/>
    <property type="match status" value="1"/>
</dbReference>
<organism evidence="2">
    <name type="scientific">Haptolina brevifila</name>
    <dbReference type="NCBI Taxonomy" id="156173"/>
    <lineage>
        <taxon>Eukaryota</taxon>
        <taxon>Haptista</taxon>
        <taxon>Haptophyta</taxon>
        <taxon>Prymnesiophyceae</taxon>
        <taxon>Prymnesiales</taxon>
        <taxon>Prymnesiaceae</taxon>
        <taxon>Haptolina</taxon>
    </lineage>
</organism>
<evidence type="ECO:0000313" key="2">
    <source>
        <dbReference type="EMBL" id="CAD9521468.1"/>
    </source>
</evidence>
<accession>A0A7S2IJP0</accession>
<feature type="domain" description="Nucleotide-diphospho-sugar transferase" evidence="1">
    <location>
        <begin position="31"/>
        <end position="170"/>
    </location>
</feature>
<name>A0A7S2IJP0_9EUKA</name>
<dbReference type="PANTHER" id="PTHR47032">
    <property type="entry name" value="UDP-D-XYLOSE:L-FUCOSE ALPHA-1,3-D-XYLOSYLTRANSFERASE-RELATED"/>
    <property type="match status" value="1"/>
</dbReference>
<gene>
    <name evidence="2" type="ORF">CBRE1094_LOCUS34578</name>
</gene>
<dbReference type="InterPro" id="IPR052636">
    <property type="entry name" value="UDP-D-xylose:L-fucose_XylT"/>
</dbReference>
<reference evidence="2" key="1">
    <citation type="submission" date="2021-01" db="EMBL/GenBank/DDBJ databases">
        <authorList>
            <person name="Corre E."/>
            <person name="Pelletier E."/>
            <person name="Niang G."/>
            <person name="Scheremetjew M."/>
            <person name="Finn R."/>
            <person name="Kale V."/>
            <person name="Holt S."/>
            <person name="Cochrane G."/>
            <person name="Meng A."/>
            <person name="Brown T."/>
            <person name="Cohen L."/>
        </authorList>
    </citation>
    <scope>NUCLEOTIDE SEQUENCE</scope>
    <source>
        <strain evidence="2">UTEX LB 985</strain>
    </source>
</reference>
<dbReference type="GO" id="GO:0016757">
    <property type="term" value="F:glycosyltransferase activity"/>
    <property type="evidence" value="ECO:0007669"/>
    <property type="project" value="TreeGrafter"/>
</dbReference>
<dbReference type="InterPro" id="IPR005069">
    <property type="entry name" value="Nucl-diP-sugar_transferase"/>
</dbReference>
<proteinExistence type="predicted"/>
<protein>
    <recommendedName>
        <fullName evidence="1">Nucleotide-diphospho-sugar transferase domain-containing protein</fullName>
    </recommendedName>
</protein>
<dbReference type="AlphaFoldDB" id="A0A7S2IJP0"/>